<protein>
    <submittedName>
        <fullName evidence="1">Uncharacterized protein</fullName>
    </submittedName>
</protein>
<reference evidence="1 2" key="1">
    <citation type="submission" date="2024-01" db="EMBL/GenBank/DDBJ databases">
        <title>Genome assemblies of Stephania.</title>
        <authorList>
            <person name="Yang L."/>
        </authorList>
    </citation>
    <scope>NUCLEOTIDE SEQUENCE [LARGE SCALE GENOMIC DNA]</scope>
    <source>
        <strain evidence="1">JXDWG</strain>
        <tissue evidence="1">Leaf</tissue>
    </source>
</reference>
<organism evidence="1 2">
    <name type="scientific">Stephania cephalantha</name>
    <dbReference type="NCBI Taxonomy" id="152367"/>
    <lineage>
        <taxon>Eukaryota</taxon>
        <taxon>Viridiplantae</taxon>
        <taxon>Streptophyta</taxon>
        <taxon>Embryophyta</taxon>
        <taxon>Tracheophyta</taxon>
        <taxon>Spermatophyta</taxon>
        <taxon>Magnoliopsida</taxon>
        <taxon>Ranunculales</taxon>
        <taxon>Menispermaceae</taxon>
        <taxon>Menispermoideae</taxon>
        <taxon>Cissampelideae</taxon>
        <taxon>Stephania</taxon>
    </lineage>
</organism>
<dbReference type="AlphaFoldDB" id="A0AAP0ED41"/>
<evidence type="ECO:0000313" key="2">
    <source>
        <dbReference type="Proteomes" id="UP001419268"/>
    </source>
</evidence>
<keyword evidence="2" id="KW-1185">Reference proteome</keyword>
<comment type="caution">
    <text evidence="1">The sequence shown here is derived from an EMBL/GenBank/DDBJ whole genome shotgun (WGS) entry which is preliminary data.</text>
</comment>
<dbReference type="EMBL" id="JBBNAG010000012">
    <property type="protein sequence ID" value="KAK9088637.1"/>
    <property type="molecule type" value="Genomic_DNA"/>
</dbReference>
<gene>
    <name evidence="1" type="ORF">Scep_027719</name>
</gene>
<accession>A0AAP0ED41</accession>
<evidence type="ECO:0000313" key="1">
    <source>
        <dbReference type="EMBL" id="KAK9088637.1"/>
    </source>
</evidence>
<sequence length="111" mass="11747">MVVVVLELSLEHVVQLDSLSIGDFLVGGENDAGVACFDWLNAASGRGRTNGNSTRGSCEWENLDSILMHRIGSLCGYASRGCCFISSGPLCSACLKANQKVAEPTIGMTYT</sequence>
<name>A0AAP0ED41_9MAGN</name>
<proteinExistence type="predicted"/>
<dbReference type="Proteomes" id="UP001419268">
    <property type="component" value="Unassembled WGS sequence"/>
</dbReference>